<evidence type="ECO:0000256" key="1">
    <source>
        <dbReference type="SAM" id="MobiDB-lite"/>
    </source>
</evidence>
<protein>
    <submittedName>
        <fullName evidence="2">Uncharacterized protein</fullName>
    </submittedName>
</protein>
<evidence type="ECO:0000313" key="3">
    <source>
        <dbReference type="Proteomes" id="UP001234178"/>
    </source>
</evidence>
<dbReference type="EMBL" id="JAOYFB010000036">
    <property type="protein sequence ID" value="KAK4021119.1"/>
    <property type="molecule type" value="Genomic_DNA"/>
</dbReference>
<evidence type="ECO:0000313" key="2">
    <source>
        <dbReference type="EMBL" id="KAK4021119.1"/>
    </source>
</evidence>
<name>A0ABR0A7V9_9CRUS</name>
<organism evidence="2 3">
    <name type="scientific">Daphnia magna</name>
    <dbReference type="NCBI Taxonomy" id="35525"/>
    <lineage>
        <taxon>Eukaryota</taxon>
        <taxon>Metazoa</taxon>
        <taxon>Ecdysozoa</taxon>
        <taxon>Arthropoda</taxon>
        <taxon>Crustacea</taxon>
        <taxon>Branchiopoda</taxon>
        <taxon>Diplostraca</taxon>
        <taxon>Cladocera</taxon>
        <taxon>Anomopoda</taxon>
        <taxon>Daphniidae</taxon>
        <taxon>Daphnia</taxon>
    </lineage>
</organism>
<comment type="caution">
    <text evidence="2">The sequence shown here is derived from an EMBL/GenBank/DDBJ whole genome shotgun (WGS) entry which is preliminary data.</text>
</comment>
<sequence length="361" mass="39946">MEDTLGKNPFDYIGNAVAYGYIIYKSDFFYIYSGTLPDGSMYTVEVDIDAVPPSHHDVPCQCVEEYAREIVEEQIRSRNDQQDVEGTEKLPSIPTESIQEEPAVDPSNAMPETGHVSDQSTDEELWAGCRSQAKKSIDLVASTKLLEFIKDHWEEVSNKKMPRKTVFTTISAKLRSAGVNISRNPAKSWLKVYDESPSGELPELGSVGGVPWFPKRSSDASPTFVTPKALSSSLPMGKRVRETGLSVQEEAQELAMIQQENAYLVADGMITAEEAASAEAAITKKDLLPQTKKKKLGSSAKLLTEVVSNLEDFKSLEMQQQQNAGIPRAFHPMTTSTMCNQVNQTHLGYHFPTKQEENAMA</sequence>
<reference evidence="2 3" key="1">
    <citation type="journal article" date="2023" name="Nucleic Acids Res.">
        <title>The hologenome of Daphnia magna reveals possible DNA methylation and microbiome-mediated evolution of the host genome.</title>
        <authorList>
            <person name="Chaturvedi A."/>
            <person name="Li X."/>
            <person name="Dhandapani V."/>
            <person name="Marshall H."/>
            <person name="Kissane S."/>
            <person name="Cuenca-Cambronero M."/>
            <person name="Asole G."/>
            <person name="Calvet F."/>
            <person name="Ruiz-Romero M."/>
            <person name="Marangio P."/>
            <person name="Guigo R."/>
            <person name="Rago D."/>
            <person name="Mirbahai L."/>
            <person name="Eastwood N."/>
            <person name="Colbourne J.K."/>
            <person name="Zhou J."/>
            <person name="Mallon E."/>
            <person name="Orsini L."/>
        </authorList>
    </citation>
    <scope>NUCLEOTIDE SEQUENCE [LARGE SCALE GENOMIC DNA]</scope>
    <source>
        <strain evidence="2">LRV0_1</strain>
    </source>
</reference>
<accession>A0ABR0A7V9</accession>
<gene>
    <name evidence="2" type="ORF">OUZ56_003048</name>
</gene>
<proteinExistence type="predicted"/>
<dbReference type="Proteomes" id="UP001234178">
    <property type="component" value="Unassembled WGS sequence"/>
</dbReference>
<keyword evidence="3" id="KW-1185">Reference proteome</keyword>
<feature type="region of interest" description="Disordered" evidence="1">
    <location>
        <begin position="75"/>
        <end position="119"/>
    </location>
</feature>